<dbReference type="Pfam" id="PF00122">
    <property type="entry name" value="E1-E2_ATPase"/>
    <property type="match status" value="1"/>
</dbReference>
<dbReference type="Pfam" id="PF00690">
    <property type="entry name" value="Cation_ATPase_N"/>
    <property type="match status" value="1"/>
</dbReference>
<evidence type="ECO:0000256" key="8">
    <source>
        <dbReference type="ARBA" id="ARBA00022840"/>
    </source>
</evidence>
<dbReference type="InterPro" id="IPR023298">
    <property type="entry name" value="ATPase_P-typ_TM_dom_sf"/>
</dbReference>
<evidence type="ECO:0000256" key="6">
    <source>
        <dbReference type="ARBA" id="ARBA00022741"/>
    </source>
</evidence>
<dbReference type="InterPro" id="IPR004014">
    <property type="entry name" value="ATPase_P-typ_cation-transptr_N"/>
</dbReference>
<evidence type="ECO:0000256" key="5">
    <source>
        <dbReference type="ARBA" id="ARBA00022723"/>
    </source>
</evidence>
<dbReference type="Pfam" id="PF00689">
    <property type="entry name" value="Cation_ATPase_C"/>
    <property type="match status" value="1"/>
</dbReference>
<dbReference type="GO" id="GO:0005388">
    <property type="term" value="F:P-type calcium transporter activity"/>
    <property type="evidence" value="ECO:0007669"/>
    <property type="project" value="UniProtKB-EC"/>
</dbReference>
<evidence type="ECO:0000256" key="9">
    <source>
        <dbReference type="ARBA" id="ARBA00022842"/>
    </source>
</evidence>
<dbReference type="SMART" id="SM00831">
    <property type="entry name" value="Cation_ATPase_N"/>
    <property type="match status" value="1"/>
</dbReference>
<feature type="transmembrane region" description="Helical" evidence="15">
    <location>
        <begin position="369"/>
        <end position="393"/>
    </location>
</feature>
<organism evidence="18">
    <name type="scientific">Chaetoceros debilis</name>
    <dbReference type="NCBI Taxonomy" id="122233"/>
    <lineage>
        <taxon>Eukaryota</taxon>
        <taxon>Sar</taxon>
        <taxon>Stramenopiles</taxon>
        <taxon>Ochrophyta</taxon>
        <taxon>Bacillariophyta</taxon>
        <taxon>Coscinodiscophyceae</taxon>
        <taxon>Chaetocerotophycidae</taxon>
        <taxon>Chaetocerotales</taxon>
        <taxon>Chaetocerotaceae</taxon>
        <taxon>Chaetoceros</taxon>
    </lineage>
</organism>
<dbReference type="GO" id="GO:0016887">
    <property type="term" value="F:ATP hydrolysis activity"/>
    <property type="evidence" value="ECO:0007669"/>
    <property type="project" value="InterPro"/>
</dbReference>
<comment type="similarity">
    <text evidence="15">Belongs to the cation transport ATPase (P-type) (TC 3.A.3) family.</text>
</comment>
<feature type="transmembrane region" description="Helical" evidence="15">
    <location>
        <begin position="162"/>
        <end position="182"/>
    </location>
</feature>
<dbReference type="SFLD" id="SFLDS00003">
    <property type="entry name" value="Haloacid_Dehalogenase"/>
    <property type="match status" value="1"/>
</dbReference>
<dbReference type="NCBIfam" id="TIGR01517">
    <property type="entry name" value="ATPase-IIB_Ca"/>
    <property type="match status" value="1"/>
</dbReference>
<keyword evidence="13 15" id="KW-0472">Membrane</keyword>
<sequence length="1094" mass="118105">MCPGPVPVPRQGQGQGQGEMNGNHVTSPAKADTSSSTSSSTPSTPTTSNTNTKLPVDVKDQISKINEAQSRTSNLTNLHTLGGIDGIATLLQTNIDTGITNATIDVPHRRTVFGCNSLPSSPRQSWFELFIDCIKDDETVQILIVAAVVSLLVGMYDDPTTGYVEGCAILAAVLIVSVVTATNDYQKETQFRELSDVSDDGIENIVIRDGVAVKINCKDIVIGDIIKLEAGDAIPCDGILCYCDSLEVDESALTGEPLDIEKNVNLDNSDGNCDPFMLSGCTCTAGTATLIAIAVGKDSQWGIIKAHLEKEQDQTPLQEKLDVMANNIGNVGIGAAICTFIAMITIKVYVAPDYLQDVTLFAHALDAFIIGVTIVVVAVPEGLPLAVTISLAYSTKKMLKDNNLIRHLQACETMGNATNICSDKTGTLTENRMTVVKGVFANVMSEDCVNGNIDMKEAAAEIILEGIATCSTARILPAPKDDEDQRPHVVGNKTEAALLQLSRTDFIGSGSGKVKVDFDVRRAKANFGKEGGSRLFPFSSKRKRMSVLVKNNDSAAWTMYHKGAGEIVLQDCSHYLDANGSIQPMTDSKRHELHETISSFASQALRCVALAHRTDIESVLKPSTCTAEECATLLENHMCLDALVGIVDPLRGDVVEAVKTCQSAGIFVRMVTGDNLETANAIAKQAGILTKDGVSMVGEEFRKLTPAQLDAVLPNLQVLARSSPEDKHHLVERLNGGLMPKTKEEWMEIHPGRDYDTEKDLLLPGYYDEWSKGLGRNGVGEVVGVTGDGTNDGPALKAADVGMSMGISGTDVAKNASDIIIMDDKFSSIVKAVLWGRSVFDNIRKFLQFQLTVNVVALTITFLSAVAGYNPPLNAVMMLWVNLIMDTMGALALGTEPPAMDLLNRRPYKRDASLISRPMWRNILVQSAYQLGLLIFLLQNGPEIFGCEDGSTHHFTIIFNAFVFCQIFNEFNAREIGDVFDPFKKLSTSPMFLAVIIFTIGAQWVIVVYGGDFTQTSPLTYDEWKVTCALGAVSIPVGYLMRQIPISEDPESFAGLSVAGNDDNAKKNDSSSLSTFVFVVLPIVSAVGYKLYLD</sequence>
<dbReference type="PROSITE" id="PS00154">
    <property type="entry name" value="ATPASE_E1_E2"/>
    <property type="match status" value="1"/>
</dbReference>
<dbReference type="InterPro" id="IPR059000">
    <property type="entry name" value="ATPase_P-type_domA"/>
</dbReference>
<comment type="subcellular location">
    <subcellularLocation>
        <location evidence="1">Endomembrane system</location>
        <topology evidence="1">Multi-pass membrane protein</topology>
    </subcellularLocation>
    <subcellularLocation>
        <location evidence="15">Membrane</location>
        <topology evidence="15">Multi-pass membrane protein</topology>
    </subcellularLocation>
</comment>
<evidence type="ECO:0000256" key="14">
    <source>
        <dbReference type="ARBA" id="ARBA00048694"/>
    </source>
</evidence>
<keyword evidence="9" id="KW-0460">Magnesium</keyword>
<comment type="caution">
    <text evidence="15">Lacks conserved residue(s) required for the propagation of feature annotation.</text>
</comment>
<dbReference type="InterPro" id="IPR023299">
    <property type="entry name" value="ATPase_P-typ_cyto_dom_N"/>
</dbReference>
<dbReference type="GO" id="GO:0012505">
    <property type="term" value="C:endomembrane system"/>
    <property type="evidence" value="ECO:0007669"/>
    <property type="project" value="UniProtKB-SubCell"/>
</dbReference>
<dbReference type="InterPro" id="IPR036412">
    <property type="entry name" value="HAD-like_sf"/>
</dbReference>
<dbReference type="Gene3D" id="2.70.150.10">
    <property type="entry name" value="Calcium-transporting ATPase, cytoplasmic transduction domain A"/>
    <property type="match status" value="1"/>
</dbReference>
<dbReference type="InterPro" id="IPR008250">
    <property type="entry name" value="ATPase_P-typ_transduc_dom_A_sf"/>
</dbReference>
<proteinExistence type="inferred from homology"/>
<dbReference type="InterPro" id="IPR044492">
    <property type="entry name" value="P_typ_ATPase_HD_dom"/>
</dbReference>
<keyword evidence="6 15" id="KW-0547">Nucleotide-binding</keyword>
<dbReference type="Gene3D" id="3.40.1110.10">
    <property type="entry name" value="Calcium-transporting ATPase, cytoplasmic domain N"/>
    <property type="match status" value="1"/>
</dbReference>
<evidence type="ECO:0000256" key="15">
    <source>
        <dbReference type="RuleBase" id="RU361146"/>
    </source>
</evidence>
<keyword evidence="10" id="KW-1278">Translocase</keyword>
<dbReference type="PANTHER" id="PTHR24093">
    <property type="entry name" value="CATION TRANSPORTING ATPASE"/>
    <property type="match status" value="1"/>
</dbReference>
<dbReference type="FunFam" id="1.20.1110.10:FF:000039">
    <property type="entry name" value="Calcium-transporting ATPase"/>
    <property type="match status" value="1"/>
</dbReference>
<comment type="catalytic activity">
    <reaction evidence="14 15">
        <text>Ca(2+)(in) + ATP + H2O = Ca(2+)(out) + ADP + phosphate + H(+)</text>
        <dbReference type="Rhea" id="RHEA:18105"/>
        <dbReference type="ChEBI" id="CHEBI:15377"/>
        <dbReference type="ChEBI" id="CHEBI:15378"/>
        <dbReference type="ChEBI" id="CHEBI:29108"/>
        <dbReference type="ChEBI" id="CHEBI:30616"/>
        <dbReference type="ChEBI" id="CHEBI:43474"/>
        <dbReference type="ChEBI" id="CHEBI:456216"/>
        <dbReference type="EC" id="7.2.2.10"/>
    </reaction>
</comment>
<comment type="function">
    <text evidence="15">Catalyzes the hydrolysis of ATP coupled with the transport of calcium.</text>
</comment>
<feature type="domain" description="Cation-transporting P-type ATPase N-terminal" evidence="17">
    <location>
        <begin position="77"/>
        <end position="155"/>
    </location>
</feature>
<dbReference type="AlphaFoldDB" id="A0A7S3QH16"/>
<evidence type="ECO:0000256" key="4">
    <source>
        <dbReference type="ARBA" id="ARBA00022692"/>
    </source>
</evidence>
<dbReference type="InterPro" id="IPR006408">
    <property type="entry name" value="P-type_ATPase_IIB"/>
</dbReference>
<keyword evidence="2 15" id="KW-0813">Transport</keyword>
<gene>
    <name evidence="18" type="ORF">CDEB00056_LOCUS21802</name>
</gene>
<evidence type="ECO:0000256" key="3">
    <source>
        <dbReference type="ARBA" id="ARBA00022568"/>
    </source>
</evidence>
<dbReference type="SUPFAM" id="SSF56784">
    <property type="entry name" value="HAD-like"/>
    <property type="match status" value="1"/>
</dbReference>
<keyword evidence="4 15" id="KW-0812">Transmembrane</keyword>
<dbReference type="SUPFAM" id="SSF81660">
    <property type="entry name" value="Metal cation-transporting ATPase, ATP-binding domain N"/>
    <property type="match status" value="1"/>
</dbReference>
<keyword evidence="12 15" id="KW-0406">Ion transport</keyword>
<dbReference type="PRINTS" id="PR00119">
    <property type="entry name" value="CATATPASE"/>
</dbReference>
<dbReference type="GO" id="GO:0005886">
    <property type="term" value="C:plasma membrane"/>
    <property type="evidence" value="ECO:0007669"/>
    <property type="project" value="TreeGrafter"/>
</dbReference>
<evidence type="ECO:0000313" key="18">
    <source>
        <dbReference type="EMBL" id="CAE0476949.1"/>
    </source>
</evidence>
<dbReference type="GO" id="GO:0005524">
    <property type="term" value="F:ATP binding"/>
    <property type="evidence" value="ECO:0007669"/>
    <property type="project" value="UniProtKB-KW"/>
</dbReference>
<dbReference type="InterPro" id="IPR006068">
    <property type="entry name" value="ATPase_P-typ_cation-transptr_C"/>
</dbReference>
<dbReference type="Pfam" id="PF13246">
    <property type="entry name" value="Cation_ATPase"/>
    <property type="match status" value="1"/>
</dbReference>
<keyword evidence="8 15" id="KW-0067">ATP-binding</keyword>
<evidence type="ECO:0000256" key="2">
    <source>
        <dbReference type="ARBA" id="ARBA00022448"/>
    </source>
</evidence>
<feature type="compositionally biased region" description="Low complexity" evidence="16">
    <location>
        <begin position="33"/>
        <end position="52"/>
    </location>
</feature>
<dbReference type="EC" id="7.2.2.10" evidence="15"/>
<dbReference type="PANTHER" id="PTHR24093:SF369">
    <property type="entry name" value="CALCIUM-TRANSPORTING ATPASE"/>
    <property type="match status" value="1"/>
</dbReference>
<keyword evidence="7 15" id="KW-0106">Calcium</keyword>
<evidence type="ECO:0000256" key="1">
    <source>
        <dbReference type="ARBA" id="ARBA00004127"/>
    </source>
</evidence>
<dbReference type="NCBIfam" id="TIGR01494">
    <property type="entry name" value="ATPase_P-type"/>
    <property type="match status" value="2"/>
</dbReference>
<feature type="transmembrane region" description="Helical" evidence="15">
    <location>
        <begin position="851"/>
        <end position="869"/>
    </location>
</feature>
<keyword evidence="3 15" id="KW-0109">Calcium transport</keyword>
<dbReference type="SUPFAM" id="SSF81665">
    <property type="entry name" value="Calcium ATPase, transmembrane domain M"/>
    <property type="match status" value="1"/>
</dbReference>
<dbReference type="GO" id="GO:0046872">
    <property type="term" value="F:metal ion binding"/>
    <property type="evidence" value="ECO:0007669"/>
    <property type="project" value="UniProtKB-KW"/>
</dbReference>
<evidence type="ECO:0000256" key="12">
    <source>
        <dbReference type="ARBA" id="ARBA00023065"/>
    </source>
</evidence>
<dbReference type="EMBL" id="HBIO01028427">
    <property type="protein sequence ID" value="CAE0476949.1"/>
    <property type="molecule type" value="Transcribed_RNA"/>
</dbReference>
<dbReference type="SFLD" id="SFLDF00027">
    <property type="entry name" value="p-type_atpase"/>
    <property type="match status" value="1"/>
</dbReference>
<dbReference type="InterPro" id="IPR018303">
    <property type="entry name" value="ATPase_P-typ_P_site"/>
</dbReference>
<dbReference type="SFLD" id="SFLDG00002">
    <property type="entry name" value="C1.7:_P-type_atpase_like"/>
    <property type="match status" value="1"/>
</dbReference>
<evidence type="ECO:0000256" key="13">
    <source>
        <dbReference type="ARBA" id="ARBA00023136"/>
    </source>
</evidence>
<evidence type="ECO:0000256" key="10">
    <source>
        <dbReference type="ARBA" id="ARBA00022967"/>
    </source>
</evidence>
<feature type="transmembrane region" description="Helical" evidence="15">
    <location>
        <begin position="1073"/>
        <end position="1093"/>
    </location>
</feature>
<accession>A0A7S3QH16</accession>
<evidence type="ECO:0000256" key="11">
    <source>
        <dbReference type="ARBA" id="ARBA00022989"/>
    </source>
</evidence>
<dbReference type="Gene3D" id="1.20.1110.10">
    <property type="entry name" value="Calcium-transporting ATPase, transmembrane domain"/>
    <property type="match status" value="2"/>
</dbReference>
<protein>
    <recommendedName>
        <fullName evidence="15">Calcium-transporting ATPase</fullName>
        <ecNumber evidence="15">7.2.2.10</ecNumber>
    </recommendedName>
</protein>
<feature type="transmembrane region" description="Helical" evidence="15">
    <location>
        <begin position="990"/>
        <end position="1011"/>
    </location>
</feature>
<keyword evidence="11 15" id="KW-1133">Transmembrane helix</keyword>
<feature type="region of interest" description="Disordered" evidence="16">
    <location>
        <begin position="1"/>
        <end position="57"/>
    </location>
</feature>
<evidence type="ECO:0000259" key="17">
    <source>
        <dbReference type="SMART" id="SM00831"/>
    </source>
</evidence>
<reference evidence="18" key="1">
    <citation type="submission" date="2021-01" db="EMBL/GenBank/DDBJ databases">
        <authorList>
            <person name="Corre E."/>
            <person name="Pelletier E."/>
            <person name="Niang G."/>
            <person name="Scheremetjew M."/>
            <person name="Finn R."/>
            <person name="Kale V."/>
            <person name="Holt S."/>
            <person name="Cochrane G."/>
            <person name="Meng A."/>
            <person name="Brown T."/>
            <person name="Cohen L."/>
        </authorList>
    </citation>
    <scope>NUCLEOTIDE SEQUENCE</scope>
    <source>
        <strain evidence="18">MM31A-1</strain>
    </source>
</reference>
<feature type="transmembrane region" description="Helical" evidence="15">
    <location>
        <begin position="328"/>
        <end position="349"/>
    </location>
</feature>
<dbReference type="SUPFAM" id="SSF81653">
    <property type="entry name" value="Calcium ATPase, transduction domain A"/>
    <property type="match status" value="1"/>
</dbReference>
<keyword evidence="5" id="KW-0479">Metal-binding</keyword>
<dbReference type="InterPro" id="IPR001757">
    <property type="entry name" value="P_typ_ATPase"/>
</dbReference>
<evidence type="ECO:0000256" key="7">
    <source>
        <dbReference type="ARBA" id="ARBA00022837"/>
    </source>
</evidence>
<evidence type="ECO:0000256" key="16">
    <source>
        <dbReference type="SAM" id="MobiDB-lite"/>
    </source>
</evidence>
<name>A0A7S3QH16_9STRA</name>